<gene>
    <name evidence="4" type="ORF">A2V91_07085</name>
</gene>
<dbReference type="SUPFAM" id="SSF53850">
    <property type="entry name" value="Periplasmic binding protein-like II"/>
    <property type="match status" value="1"/>
</dbReference>
<dbReference type="InterPro" id="IPR050811">
    <property type="entry name" value="Phosphate_ABC_transporter"/>
</dbReference>
<accession>A0A1F6SYD9</accession>
<dbReference type="Pfam" id="PF12849">
    <property type="entry name" value="PBP_like_2"/>
    <property type="match status" value="1"/>
</dbReference>
<comment type="caution">
    <text evidence="4">The sequence shown here is derived from an EMBL/GenBank/DDBJ whole genome shotgun (WGS) entry which is preliminary data.</text>
</comment>
<dbReference type="PANTHER" id="PTHR30570">
    <property type="entry name" value="PERIPLASMIC PHOSPHATE BINDING COMPONENT OF PHOSPHATE ABC TRANSPORTER"/>
    <property type="match status" value="1"/>
</dbReference>
<feature type="signal peptide" evidence="2">
    <location>
        <begin position="1"/>
        <end position="24"/>
    </location>
</feature>
<dbReference type="AlphaFoldDB" id="A0A1F6SYD9"/>
<evidence type="ECO:0000259" key="3">
    <source>
        <dbReference type="Pfam" id="PF12849"/>
    </source>
</evidence>
<sequence>MPNCLMYLRRGFAALLLVSWSWVAAGEPVDAKTITGAGEHFSWVILDELTPDLERKYGRTIKLFGKESVLGFGCSLGIKKARENRPGHETFGFTCCPLSPEEVKKEGLTVHPLAQEALLILVNKSNPVEDIPIEKVRAIFRGEIVNWKEVGGEDKPIVVVLRPHCQDRPGHWKTIVPTLEQFRKDRLDVKSEAEVVQRVSDFAEGIGNIGATWIFGPDQKVKVVKVSGLAPTAENLKSGKYPFTQELSIVTHGEISSDLAGIVKDIQTSQAFKNVGKKYELVPRN</sequence>
<evidence type="ECO:0000256" key="1">
    <source>
        <dbReference type="ARBA" id="ARBA00022729"/>
    </source>
</evidence>
<evidence type="ECO:0000256" key="2">
    <source>
        <dbReference type="SAM" id="SignalP"/>
    </source>
</evidence>
<keyword evidence="1 2" id="KW-0732">Signal</keyword>
<reference evidence="4 5" key="1">
    <citation type="journal article" date="2016" name="Nat. Commun.">
        <title>Thousands of microbial genomes shed light on interconnected biogeochemical processes in an aquifer system.</title>
        <authorList>
            <person name="Anantharaman K."/>
            <person name="Brown C.T."/>
            <person name="Hug L.A."/>
            <person name="Sharon I."/>
            <person name="Castelle C.J."/>
            <person name="Probst A.J."/>
            <person name="Thomas B.C."/>
            <person name="Singh A."/>
            <person name="Wilkins M.J."/>
            <person name="Karaoz U."/>
            <person name="Brodie E.L."/>
            <person name="Williams K.H."/>
            <person name="Hubbard S.S."/>
            <person name="Banfield J.F."/>
        </authorList>
    </citation>
    <scope>NUCLEOTIDE SEQUENCE [LARGE SCALE GENOMIC DNA]</scope>
</reference>
<feature type="domain" description="PBP" evidence="3">
    <location>
        <begin position="89"/>
        <end position="254"/>
    </location>
</feature>
<dbReference type="Gene3D" id="3.40.190.10">
    <property type="entry name" value="Periplasmic binding protein-like II"/>
    <property type="match status" value="2"/>
</dbReference>
<dbReference type="InterPro" id="IPR024370">
    <property type="entry name" value="PBP_domain"/>
</dbReference>
<dbReference type="Proteomes" id="UP000179334">
    <property type="component" value="Unassembled WGS sequence"/>
</dbReference>
<name>A0A1F6SYD9_9PROT</name>
<protein>
    <recommendedName>
        <fullName evidence="3">PBP domain-containing protein</fullName>
    </recommendedName>
</protein>
<dbReference type="PANTHER" id="PTHR30570:SF1">
    <property type="entry name" value="PHOSPHATE-BINDING PROTEIN PSTS"/>
    <property type="match status" value="1"/>
</dbReference>
<evidence type="ECO:0000313" key="4">
    <source>
        <dbReference type="EMBL" id="OGI37699.1"/>
    </source>
</evidence>
<dbReference type="EMBL" id="MFSR01000085">
    <property type="protein sequence ID" value="OGI37699.1"/>
    <property type="molecule type" value="Genomic_DNA"/>
</dbReference>
<feature type="chain" id="PRO_5009225406" description="PBP domain-containing protein" evidence="2">
    <location>
        <begin position="25"/>
        <end position="285"/>
    </location>
</feature>
<proteinExistence type="predicted"/>
<organism evidence="4 5">
    <name type="scientific">Candidatus Muproteobacteria bacterium RBG_16_64_10</name>
    <dbReference type="NCBI Taxonomy" id="1817757"/>
    <lineage>
        <taxon>Bacteria</taxon>
        <taxon>Pseudomonadati</taxon>
        <taxon>Pseudomonadota</taxon>
        <taxon>Candidatus Muproteobacteria</taxon>
    </lineage>
</organism>
<evidence type="ECO:0000313" key="5">
    <source>
        <dbReference type="Proteomes" id="UP000179334"/>
    </source>
</evidence>